<feature type="region of interest" description="Disordered" evidence="1">
    <location>
        <begin position="120"/>
        <end position="180"/>
    </location>
</feature>
<evidence type="ECO:0000313" key="2">
    <source>
        <dbReference type="EMBL" id="KAG5374716.1"/>
    </source>
</evidence>
<keyword evidence="3" id="KW-1185">Reference proteome</keyword>
<evidence type="ECO:0000256" key="1">
    <source>
        <dbReference type="SAM" id="MobiDB-lite"/>
    </source>
</evidence>
<sequence>MSHLCPLVEIDKTTFTADELFYKGKLLPLHLPPPKKKKNTPFESCTVSPADSCQVSKEPNPKDYFLEYSSSVEEDEKKKSWSKKLRLNTRLTYLRSFFGKSSCSDEPRVADEGSILRYSRAERPKKKSNGSVPGRRAIAHRRSFSISMRRQPAKSSNKKSSTSLGNLSNGSRSSRGLMRSDSVRCQHQELQWQMIENGFRCLEVK</sequence>
<proteinExistence type="predicted"/>
<name>A0ABQ7KL60_BRACM</name>
<dbReference type="InterPro" id="IPR039620">
    <property type="entry name" value="BKI1/MAKR1/3/4"/>
</dbReference>
<evidence type="ECO:0000313" key="3">
    <source>
        <dbReference type="Proteomes" id="UP000823674"/>
    </source>
</evidence>
<protein>
    <submittedName>
        <fullName evidence="2">Uncharacterized protein</fullName>
    </submittedName>
</protein>
<comment type="caution">
    <text evidence="2">The sequence shown here is derived from an EMBL/GenBank/DDBJ whole genome shotgun (WGS) entry which is preliminary data.</text>
</comment>
<dbReference type="Proteomes" id="UP000823674">
    <property type="component" value="Chromosome A10"/>
</dbReference>
<organism evidence="2 3">
    <name type="scientific">Brassica rapa subsp. trilocularis</name>
    <dbReference type="NCBI Taxonomy" id="1813537"/>
    <lineage>
        <taxon>Eukaryota</taxon>
        <taxon>Viridiplantae</taxon>
        <taxon>Streptophyta</taxon>
        <taxon>Embryophyta</taxon>
        <taxon>Tracheophyta</taxon>
        <taxon>Spermatophyta</taxon>
        <taxon>Magnoliopsida</taxon>
        <taxon>eudicotyledons</taxon>
        <taxon>Gunneridae</taxon>
        <taxon>Pentapetalae</taxon>
        <taxon>rosids</taxon>
        <taxon>malvids</taxon>
        <taxon>Brassicales</taxon>
        <taxon>Brassicaceae</taxon>
        <taxon>Brassiceae</taxon>
        <taxon>Brassica</taxon>
    </lineage>
</organism>
<reference evidence="2 3" key="1">
    <citation type="submission" date="2021-03" db="EMBL/GenBank/DDBJ databases">
        <authorList>
            <person name="King G.J."/>
            <person name="Bancroft I."/>
            <person name="Baten A."/>
            <person name="Bloomfield J."/>
            <person name="Borpatragohain P."/>
            <person name="He Z."/>
            <person name="Irish N."/>
            <person name="Irwin J."/>
            <person name="Liu K."/>
            <person name="Mauleon R.P."/>
            <person name="Moore J."/>
            <person name="Morris R."/>
            <person name="Ostergaard L."/>
            <person name="Wang B."/>
            <person name="Wells R."/>
        </authorList>
    </citation>
    <scope>NUCLEOTIDE SEQUENCE [LARGE SCALE GENOMIC DNA]</scope>
    <source>
        <strain evidence="2">R-o-18</strain>
        <tissue evidence="2">Leaf</tissue>
    </source>
</reference>
<dbReference type="EMBL" id="JADBGQ010000010">
    <property type="protein sequence ID" value="KAG5374716.1"/>
    <property type="molecule type" value="Genomic_DNA"/>
</dbReference>
<feature type="compositionally biased region" description="Low complexity" evidence="1">
    <location>
        <begin position="154"/>
        <end position="180"/>
    </location>
</feature>
<gene>
    <name evidence="2" type="primary">A10g500370.1_BraROA</name>
    <name evidence="2" type="ORF">IGI04_039312</name>
</gene>
<feature type="region of interest" description="Disordered" evidence="1">
    <location>
        <begin position="33"/>
        <end position="61"/>
    </location>
</feature>
<accession>A0ABQ7KL60</accession>
<dbReference type="PANTHER" id="PTHR33312:SF5">
    <property type="entry name" value="MEMBRANE-ASSOCIATED KINASE REGULATOR 4-RELATED"/>
    <property type="match status" value="1"/>
</dbReference>
<feature type="compositionally biased region" description="Polar residues" evidence="1">
    <location>
        <begin position="41"/>
        <end position="57"/>
    </location>
</feature>
<dbReference type="PANTHER" id="PTHR33312">
    <property type="entry name" value="MEMBRANE-ASSOCIATED KINASE REGULATOR 4-RELATED"/>
    <property type="match status" value="1"/>
</dbReference>